<evidence type="ECO:0000256" key="1">
    <source>
        <dbReference type="ARBA" id="ARBA00004173"/>
    </source>
</evidence>
<evidence type="ECO:0000256" key="2">
    <source>
        <dbReference type="ARBA" id="ARBA00008970"/>
    </source>
</evidence>
<feature type="region of interest" description="Disordered" evidence="7">
    <location>
        <begin position="89"/>
        <end position="115"/>
    </location>
</feature>
<dbReference type="EMBL" id="CADCXW020000327">
    <property type="protein sequence ID" value="CAD1567959.1"/>
    <property type="molecule type" value="Genomic_DNA"/>
</dbReference>
<dbReference type="PANTHER" id="PTHR13362">
    <property type="entry name" value="MITOCHONDRIAL RIBOSOMAL PROTEIN S33"/>
    <property type="match status" value="1"/>
</dbReference>
<dbReference type="PANTHER" id="PTHR13362:SF2">
    <property type="entry name" value="SMALL RIBOSOMAL SUBUNIT PROTEIN MS33"/>
    <property type="match status" value="1"/>
</dbReference>
<gene>
    <name evidence="8" type="ORF">BBRV_LOCUS89574</name>
</gene>
<dbReference type="Pfam" id="PF08293">
    <property type="entry name" value="MRP-S33"/>
    <property type="match status" value="1"/>
</dbReference>
<evidence type="ECO:0000256" key="5">
    <source>
        <dbReference type="ARBA" id="ARBA00023274"/>
    </source>
</evidence>
<proteinExistence type="inferred from homology"/>
<comment type="subcellular location">
    <subcellularLocation>
        <location evidence="1">Mitochondrion</location>
    </subcellularLocation>
</comment>
<organism evidence="8">
    <name type="scientific">Bracon brevicornis</name>
    <dbReference type="NCBI Taxonomy" id="1563983"/>
    <lineage>
        <taxon>Eukaryota</taxon>
        <taxon>Metazoa</taxon>
        <taxon>Ecdysozoa</taxon>
        <taxon>Arthropoda</taxon>
        <taxon>Hexapoda</taxon>
        <taxon>Insecta</taxon>
        <taxon>Pterygota</taxon>
        <taxon>Neoptera</taxon>
        <taxon>Endopterygota</taxon>
        <taxon>Hymenoptera</taxon>
        <taxon>Apocrita</taxon>
        <taxon>Ichneumonoidea</taxon>
        <taxon>Braconidae</taxon>
        <taxon>Braconinae</taxon>
        <taxon>Bracon</taxon>
    </lineage>
</organism>
<evidence type="ECO:0000256" key="6">
    <source>
        <dbReference type="ARBA" id="ARBA00035132"/>
    </source>
</evidence>
<dbReference type="GO" id="GO:0005739">
    <property type="term" value="C:mitochondrion"/>
    <property type="evidence" value="ECO:0007669"/>
    <property type="project" value="UniProtKB-SubCell"/>
</dbReference>
<feature type="compositionally biased region" description="Basic residues" evidence="7">
    <location>
        <begin position="94"/>
        <end position="106"/>
    </location>
</feature>
<comment type="similarity">
    <text evidence="2">Belongs to the mitochondrion-specific ribosomal protein mS33 family.</text>
</comment>
<evidence type="ECO:0000256" key="3">
    <source>
        <dbReference type="ARBA" id="ARBA00022980"/>
    </source>
</evidence>
<dbReference type="GO" id="GO:1990904">
    <property type="term" value="C:ribonucleoprotein complex"/>
    <property type="evidence" value="ECO:0007669"/>
    <property type="project" value="UniProtKB-KW"/>
</dbReference>
<sequence length="115" mass="13889">MSKYVDLAKISTNYAKRMNRLSNRIFGEVLRPTTNKSMKVVKLFSEQPVNKRPDIVDYYPRHRQIGMLMNILRNYGLFRDEHKDFKEEIERQRVLRGKKPRRRYQGGKKNEEQSK</sequence>
<keyword evidence="3" id="KW-0689">Ribosomal protein</keyword>
<accession>A0A6V7KWB6</accession>
<name>A0A6V7KWB6_9HYME</name>
<evidence type="ECO:0000256" key="7">
    <source>
        <dbReference type="SAM" id="MobiDB-lite"/>
    </source>
</evidence>
<evidence type="ECO:0000313" key="8">
    <source>
        <dbReference type="EMBL" id="CAD1567959.1"/>
    </source>
</evidence>
<keyword evidence="4" id="KW-0496">Mitochondrion</keyword>
<evidence type="ECO:0000256" key="4">
    <source>
        <dbReference type="ARBA" id="ARBA00023128"/>
    </source>
</evidence>
<reference evidence="8" key="1">
    <citation type="submission" date="2020-07" db="EMBL/GenBank/DDBJ databases">
        <authorList>
            <person name="Ferguson B K."/>
        </authorList>
    </citation>
    <scope>NUCLEOTIDE SEQUENCE</scope>
    <source>
        <strain evidence="8">L06</strain>
    </source>
</reference>
<dbReference type="GO" id="GO:0005840">
    <property type="term" value="C:ribosome"/>
    <property type="evidence" value="ECO:0007669"/>
    <property type="project" value="UniProtKB-KW"/>
</dbReference>
<protein>
    <recommendedName>
        <fullName evidence="6">Small ribosomal subunit protein mS33</fullName>
    </recommendedName>
</protein>
<keyword evidence="5" id="KW-0687">Ribonucleoprotein</keyword>
<dbReference type="AlphaFoldDB" id="A0A6V7KWB6"/>
<dbReference type="InterPro" id="IPR013219">
    <property type="entry name" value="Ribosomal_mS33"/>
</dbReference>